<keyword evidence="1" id="KW-1133">Transmembrane helix</keyword>
<feature type="transmembrane region" description="Helical" evidence="1">
    <location>
        <begin position="210"/>
        <end position="230"/>
    </location>
</feature>
<feature type="domain" description="DUF6594" evidence="2">
    <location>
        <begin position="16"/>
        <end position="274"/>
    </location>
</feature>
<dbReference type="AlphaFoldDB" id="A0A9W4RUE8"/>
<feature type="transmembrane region" description="Helical" evidence="1">
    <location>
        <begin position="262"/>
        <end position="282"/>
    </location>
</feature>
<organism evidence="3 4">
    <name type="scientific">Colletotrichum noveboracense</name>
    <dbReference type="NCBI Taxonomy" id="2664923"/>
    <lineage>
        <taxon>Eukaryota</taxon>
        <taxon>Fungi</taxon>
        <taxon>Dikarya</taxon>
        <taxon>Ascomycota</taxon>
        <taxon>Pezizomycotina</taxon>
        <taxon>Sordariomycetes</taxon>
        <taxon>Hypocreomycetidae</taxon>
        <taxon>Glomerellales</taxon>
        <taxon>Glomerellaceae</taxon>
        <taxon>Colletotrichum</taxon>
        <taxon>Colletotrichum gloeosporioides species complex</taxon>
    </lineage>
</organism>
<evidence type="ECO:0000256" key="1">
    <source>
        <dbReference type="SAM" id="Phobius"/>
    </source>
</evidence>
<dbReference type="Pfam" id="PF20237">
    <property type="entry name" value="DUF6594"/>
    <property type="match status" value="1"/>
</dbReference>
<keyword evidence="1" id="KW-0812">Transmembrane</keyword>
<evidence type="ECO:0000259" key="2">
    <source>
        <dbReference type="Pfam" id="PF20237"/>
    </source>
</evidence>
<dbReference type="InterPro" id="IPR046529">
    <property type="entry name" value="DUF6594"/>
</dbReference>
<sequence>MRNDGHFERHGGYLTAASWLARDVDNETLIFRKFDTLSAANLLYMQSEILELEKHLEHMHLTTVQSDDMDLKDAASTWETLVEQSRAGTTSFRQDAKERMDLIRELREKLREYHEMLLLQSQIAQLKTPEDRPLAAVRHFFEKPHHILGGKAKSFLKDQADLVTLKNSSDVDYLSRFLQRYWVSEKQISGDGVNYFARFNQRSITVTVNLVTLVTSIIFLLGPIMALNFVQNRTPKLILISVFAILFASNIGLITTAKRAEIFAATAAYAAVLVVFVSNGELSSQ</sequence>
<protein>
    <recommendedName>
        <fullName evidence="2">DUF6594 domain-containing protein</fullName>
    </recommendedName>
</protein>
<dbReference type="Proteomes" id="UP001152533">
    <property type="component" value="Unassembled WGS sequence"/>
</dbReference>
<comment type="caution">
    <text evidence="3">The sequence shown here is derived from an EMBL/GenBank/DDBJ whole genome shotgun (WGS) entry which is preliminary data.</text>
</comment>
<evidence type="ECO:0000313" key="4">
    <source>
        <dbReference type="Proteomes" id="UP001152533"/>
    </source>
</evidence>
<proteinExistence type="predicted"/>
<evidence type="ECO:0000313" key="3">
    <source>
        <dbReference type="EMBL" id="CAI0647912.1"/>
    </source>
</evidence>
<reference evidence="3" key="1">
    <citation type="submission" date="2022-08" db="EMBL/GenBank/DDBJ databases">
        <authorList>
            <person name="Giroux E."/>
            <person name="Giroux E."/>
        </authorList>
    </citation>
    <scope>NUCLEOTIDE SEQUENCE</scope>
    <source>
        <strain evidence="3">H1091258</strain>
    </source>
</reference>
<keyword evidence="1" id="KW-0472">Membrane</keyword>
<dbReference type="EMBL" id="CAMGZC010000486">
    <property type="protein sequence ID" value="CAI0647912.1"/>
    <property type="molecule type" value="Genomic_DNA"/>
</dbReference>
<dbReference type="PANTHER" id="PTHR34502:SF4">
    <property type="entry name" value="DUF6594 DOMAIN-CONTAINING PROTEIN"/>
    <property type="match status" value="1"/>
</dbReference>
<accession>A0A9W4RUE8</accession>
<keyword evidence="4" id="KW-1185">Reference proteome</keyword>
<name>A0A9W4RUE8_9PEZI</name>
<gene>
    <name evidence="3" type="ORF">CGXH109_LOCUS70330</name>
</gene>
<dbReference type="PANTHER" id="PTHR34502">
    <property type="entry name" value="DUF6594 DOMAIN-CONTAINING PROTEIN-RELATED"/>
    <property type="match status" value="1"/>
</dbReference>
<feature type="transmembrane region" description="Helical" evidence="1">
    <location>
        <begin position="237"/>
        <end position="256"/>
    </location>
</feature>